<protein>
    <recommendedName>
        <fullName evidence="2 10">FAD:protein FMN transferase</fullName>
        <ecNumber evidence="1 10">2.7.1.180</ecNumber>
    </recommendedName>
    <alternativeName>
        <fullName evidence="8 10">Flavin transferase</fullName>
    </alternativeName>
</protein>
<dbReference type="RefSeq" id="WP_147189168.1">
    <property type="nucleotide sequence ID" value="NZ_CP042435.1"/>
</dbReference>
<dbReference type="AlphaFoldDB" id="A0A5B8V939"/>
<dbReference type="EMBL" id="CP042435">
    <property type="protein sequence ID" value="QEC67361.1"/>
    <property type="molecule type" value="Genomic_DNA"/>
</dbReference>
<organism evidence="12 13">
    <name type="scientific">Panacibacter ginsenosidivorans</name>
    <dbReference type="NCBI Taxonomy" id="1813871"/>
    <lineage>
        <taxon>Bacteria</taxon>
        <taxon>Pseudomonadati</taxon>
        <taxon>Bacteroidota</taxon>
        <taxon>Chitinophagia</taxon>
        <taxon>Chitinophagales</taxon>
        <taxon>Chitinophagaceae</taxon>
        <taxon>Panacibacter</taxon>
    </lineage>
</organism>
<evidence type="ECO:0000256" key="1">
    <source>
        <dbReference type="ARBA" id="ARBA00011955"/>
    </source>
</evidence>
<dbReference type="GO" id="GO:0046872">
    <property type="term" value="F:metal ion binding"/>
    <property type="evidence" value="ECO:0007669"/>
    <property type="project" value="UniProtKB-UniRule"/>
</dbReference>
<dbReference type="PANTHER" id="PTHR30040:SF2">
    <property type="entry name" value="FAD:PROTEIN FMN TRANSFERASE"/>
    <property type="match status" value="1"/>
</dbReference>
<proteinExistence type="inferred from homology"/>
<dbReference type="InterPro" id="IPR003374">
    <property type="entry name" value="ApbE-like_sf"/>
</dbReference>
<evidence type="ECO:0000256" key="2">
    <source>
        <dbReference type="ARBA" id="ARBA00016337"/>
    </source>
</evidence>
<evidence type="ECO:0000313" key="13">
    <source>
        <dbReference type="Proteomes" id="UP000321533"/>
    </source>
</evidence>
<evidence type="ECO:0000256" key="10">
    <source>
        <dbReference type="PIRNR" id="PIRNR006268"/>
    </source>
</evidence>
<evidence type="ECO:0000256" key="3">
    <source>
        <dbReference type="ARBA" id="ARBA00022630"/>
    </source>
</evidence>
<evidence type="ECO:0000256" key="8">
    <source>
        <dbReference type="ARBA" id="ARBA00031306"/>
    </source>
</evidence>
<reference evidence="12 13" key="1">
    <citation type="journal article" date="2016" name="Int. J. Syst. Evol. Microbiol.">
        <title>Panacibacter ginsenosidivorans gen. nov., sp. nov., with ginsenoside converting activity isolated from soil of a ginseng field.</title>
        <authorList>
            <person name="Siddiqi M.Z."/>
            <person name="Muhammad Shafi S."/>
            <person name="Choi K.D."/>
            <person name="Im W.T."/>
        </authorList>
    </citation>
    <scope>NUCLEOTIDE SEQUENCE [LARGE SCALE GENOMIC DNA]</scope>
    <source>
        <strain evidence="12 13">Gsoil1550</strain>
    </source>
</reference>
<evidence type="ECO:0000256" key="11">
    <source>
        <dbReference type="PIRSR" id="PIRSR006268-2"/>
    </source>
</evidence>
<keyword evidence="7 10" id="KW-0460">Magnesium</keyword>
<dbReference type="PIRSF" id="PIRSF006268">
    <property type="entry name" value="ApbE"/>
    <property type="match status" value="1"/>
</dbReference>
<dbReference type="GO" id="GO:0016740">
    <property type="term" value="F:transferase activity"/>
    <property type="evidence" value="ECO:0007669"/>
    <property type="project" value="UniProtKB-UniRule"/>
</dbReference>
<keyword evidence="6 10" id="KW-0274">FAD</keyword>
<comment type="catalytic activity">
    <reaction evidence="9 10">
        <text>L-threonyl-[protein] + FAD = FMN-L-threonyl-[protein] + AMP + H(+)</text>
        <dbReference type="Rhea" id="RHEA:36847"/>
        <dbReference type="Rhea" id="RHEA-COMP:11060"/>
        <dbReference type="Rhea" id="RHEA-COMP:11061"/>
        <dbReference type="ChEBI" id="CHEBI:15378"/>
        <dbReference type="ChEBI" id="CHEBI:30013"/>
        <dbReference type="ChEBI" id="CHEBI:57692"/>
        <dbReference type="ChEBI" id="CHEBI:74257"/>
        <dbReference type="ChEBI" id="CHEBI:456215"/>
        <dbReference type="EC" id="2.7.1.180"/>
    </reaction>
</comment>
<gene>
    <name evidence="12" type="ORF">FRZ67_08655</name>
</gene>
<dbReference type="KEGG" id="pgin:FRZ67_08655"/>
<dbReference type="SUPFAM" id="SSF143631">
    <property type="entry name" value="ApbE-like"/>
    <property type="match status" value="1"/>
</dbReference>
<comment type="cofactor">
    <cofactor evidence="11">
        <name>Mg(2+)</name>
        <dbReference type="ChEBI" id="CHEBI:18420"/>
    </cofactor>
    <cofactor evidence="11">
        <name>Mn(2+)</name>
        <dbReference type="ChEBI" id="CHEBI:29035"/>
    </cofactor>
    <text evidence="11">Magnesium. Can also use manganese.</text>
</comment>
<keyword evidence="5 10" id="KW-0479">Metal-binding</keyword>
<keyword evidence="4 10" id="KW-0808">Transferase</keyword>
<dbReference type="Gene3D" id="3.10.520.10">
    <property type="entry name" value="ApbE-like domains"/>
    <property type="match status" value="1"/>
</dbReference>
<evidence type="ECO:0000256" key="6">
    <source>
        <dbReference type="ARBA" id="ARBA00022827"/>
    </source>
</evidence>
<accession>A0A5B8V939</accession>
<dbReference type="OrthoDB" id="9778595at2"/>
<evidence type="ECO:0000256" key="4">
    <source>
        <dbReference type="ARBA" id="ARBA00022679"/>
    </source>
</evidence>
<dbReference type="Proteomes" id="UP000321533">
    <property type="component" value="Chromosome"/>
</dbReference>
<dbReference type="Pfam" id="PF02424">
    <property type="entry name" value="ApbE"/>
    <property type="match status" value="1"/>
</dbReference>
<feature type="binding site" evidence="11">
    <location>
        <position position="285"/>
    </location>
    <ligand>
        <name>Mg(2+)</name>
        <dbReference type="ChEBI" id="CHEBI:18420"/>
    </ligand>
</feature>
<dbReference type="PANTHER" id="PTHR30040">
    <property type="entry name" value="THIAMINE BIOSYNTHESIS LIPOPROTEIN APBE"/>
    <property type="match status" value="1"/>
</dbReference>
<evidence type="ECO:0000256" key="7">
    <source>
        <dbReference type="ARBA" id="ARBA00022842"/>
    </source>
</evidence>
<evidence type="ECO:0000256" key="5">
    <source>
        <dbReference type="ARBA" id="ARBA00022723"/>
    </source>
</evidence>
<keyword evidence="13" id="KW-1185">Reference proteome</keyword>
<evidence type="ECO:0000313" key="12">
    <source>
        <dbReference type="EMBL" id="QEC67361.1"/>
    </source>
</evidence>
<feature type="binding site" evidence="11">
    <location>
        <position position="167"/>
    </location>
    <ligand>
        <name>Mg(2+)</name>
        <dbReference type="ChEBI" id="CHEBI:18420"/>
    </ligand>
</feature>
<name>A0A5B8V939_9BACT</name>
<dbReference type="InterPro" id="IPR024932">
    <property type="entry name" value="ApbE"/>
</dbReference>
<evidence type="ECO:0000256" key="9">
    <source>
        <dbReference type="ARBA" id="ARBA00048540"/>
    </source>
</evidence>
<sequence length="336" mass="37580">MRLVFAFIILSAFLFFKPIDEKPVKEIIINGLAQGTTYHIIYFAADSIIRKAQIDSVLDKIDSSLSIYKPYSLISRFNQSNEGITVDQHFINVINSSLTTYKATGGLFDITVEPLVEAWGFATKHITEIPTATKIDSLLKCIGSNNLSLKKNFLHKSKPCIKIDVNGIAQGYTVDVLANFFELQGIHNYLVELGGEIRLKGKKIPGNEKMKVGIESPPDDDMDDEIMQQVLKLDSGAITTSGNYRKYYESNGKKISHLIDPRTGYSIQNEMISATVYAKDATTADAFDNALMVMGLDSAMHFVEKRKDLAAYFIYKRKDGTVADTATTKFYRLMHP</sequence>
<keyword evidence="3 10" id="KW-0285">Flavoprotein</keyword>
<dbReference type="EC" id="2.7.1.180" evidence="1 10"/>
<comment type="similarity">
    <text evidence="10">Belongs to the ApbE family.</text>
</comment>